<dbReference type="Pfam" id="PF00400">
    <property type="entry name" value="WD40"/>
    <property type="match status" value="1"/>
</dbReference>
<dbReference type="InterPro" id="IPR001680">
    <property type="entry name" value="WD40_rpt"/>
</dbReference>
<dbReference type="SMART" id="SM00320">
    <property type="entry name" value="WD40"/>
    <property type="match status" value="5"/>
</dbReference>
<sequence>MNLELVDPFSIPDYPETLTGNLRYGHATSVRFNKIGNVLAAGLVNGVVVIWDISTSSVARILTGHTRAVQSVCWSECGRYLLSAARDWKCILWDLLDGSVKYVLRMSAPVWVAELHPSNLNMFVASILDDSPCLVEVKEGIPHFTPLPSNTEGPNSVTDKRGNSKHVTLVCIFHPSGNYIISGTSKGWLHVIEINPIRIKSSNRITSQNIKQLRLSFCKRYLIMNSTDRVIRTINIQDLENFEVEHKFQDVVNRLQWNSCGFSPSGEYVLATTYQMAHAIYVWERGMGSLVKILEGPKEELVDVDWHPVLPCIVAVGLDTGAIYMWSVEQKESWSAFAPDFQELEENIEYDEPEYEFDIHDEKNENKEEVDSAVPVKLFYNGSSSSANKPFTIPLNLNSLDV</sequence>
<dbReference type="PROSITE" id="PS00678">
    <property type="entry name" value="WD_REPEATS_1"/>
    <property type="match status" value="1"/>
</dbReference>
<dbReference type="InterPro" id="IPR037850">
    <property type="entry name" value="RBBP5/Swd1"/>
</dbReference>
<evidence type="ECO:0000256" key="1">
    <source>
        <dbReference type="ARBA" id="ARBA00004123"/>
    </source>
</evidence>
<gene>
    <name evidence="6" type="ORF">SOCG_00800</name>
</gene>
<dbReference type="InterPro" id="IPR036322">
    <property type="entry name" value="WD40_repeat_dom_sf"/>
</dbReference>
<keyword evidence="2 5" id="KW-0853">WD repeat</keyword>
<proteinExistence type="predicted"/>
<evidence type="ECO:0000256" key="5">
    <source>
        <dbReference type="PROSITE-ProRule" id="PRU00221"/>
    </source>
</evidence>
<feature type="repeat" description="WD" evidence="5">
    <location>
        <begin position="62"/>
        <end position="103"/>
    </location>
</feature>
<comment type="subcellular location">
    <subcellularLocation>
        <location evidence="1">Nucleus</location>
    </subcellularLocation>
</comment>
<protein>
    <submittedName>
        <fullName evidence="6">Set1C complex subunit Swd1</fullName>
    </submittedName>
</protein>
<dbReference type="GO" id="GO:0048188">
    <property type="term" value="C:Set1C/COMPASS complex"/>
    <property type="evidence" value="ECO:0007669"/>
    <property type="project" value="EnsemblFungi"/>
</dbReference>
<name>S9Q001_SCHOY</name>
<dbReference type="InterPro" id="IPR019775">
    <property type="entry name" value="WD40_repeat_CS"/>
</dbReference>
<dbReference type="PROSITE" id="PS50082">
    <property type="entry name" value="WD_REPEATS_2"/>
    <property type="match status" value="1"/>
</dbReference>
<reference evidence="6 7" key="1">
    <citation type="journal article" date="2011" name="Science">
        <title>Comparative functional genomics of the fission yeasts.</title>
        <authorList>
            <person name="Rhind N."/>
            <person name="Chen Z."/>
            <person name="Yassour M."/>
            <person name="Thompson D.A."/>
            <person name="Haas B.J."/>
            <person name="Habib N."/>
            <person name="Wapinski I."/>
            <person name="Roy S."/>
            <person name="Lin M.F."/>
            <person name="Heiman D.I."/>
            <person name="Young S.K."/>
            <person name="Furuya K."/>
            <person name="Guo Y."/>
            <person name="Pidoux A."/>
            <person name="Chen H.M."/>
            <person name="Robbertse B."/>
            <person name="Goldberg J.M."/>
            <person name="Aoki K."/>
            <person name="Bayne E.H."/>
            <person name="Berlin A.M."/>
            <person name="Desjardins C.A."/>
            <person name="Dobbs E."/>
            <person name="Dukaj L."/>
            <person name="Fan L."/>
            <person name="FitzGerald M.G."/>
            <person name="French C."/>
            <person name="Gujja S."/>
            <person name="Hansen K."/>
            <person name="Keifenheim D."/>
            <person name="Levin J.Z."/>
            <person name="Mosher R.A."/>
            <person name="Mueller C.A."/>
            <person name="Pfiffner J."/>
            <person name="Priest M."/>
            <person name="Russ C."/>
            <person name="Smialowska A."/>
            <person name="Swoboda P."/>
            <person name="Sykes S.M."/>
            <person name="Vaughn M."/>
            <person name="Vengrova S."/>
            <person name="Yoder R."/>
            <person name="Zeng Q."/>
            <person name="Allshire R."/>
            <person name="Baulcombe D."/>
            <person name="Birren B.W."/>
            <person name="Brown W."/>
            <person name="Ekwall K."/>
            <person name="Kellis M."/>
            <person name="Leatherwood J."/>
            <person name="Levin H."/>
            <person name="Margalit H."/>
            <person name="Martienssen R."/>
            <person name="Nieduszynski C.A."/>
            <person name="Spatafora J.W."/>
            <person name="Friedman N."/>
            <person name="Dalgaard J.Z."/>
            <person name="Baumann P."/>
            <person name="Niki H."/>
            <person name="Regev A."/>
            <person name="Nusbaum C."/>
        </authorList>
    </citation>
    <scope>NUCLEOTIDE SEQUENCE [LARGE SCALE GENOMIC DNA]</scope>
    <source>
        <strain evidence="7">yFS286</strain>
    </source>
</reference>
<dbReference type="eggNOG" id="KOG1273">
    <property type="taxonomic scope" value="Eukaryota"/>
</dbReference>
<dbReference type="RefSeq" id="XP_013018674.1">
    <property type="nucleotide sequence ID" value="XM_013163220.1"/>
</dbReference>
<keyword evidence="4" id="KW-0539">Nucleus</keyword>
<dbReference type="PANTHER" id="PTHR44040:SF1">
    <property type="entry name" value="RETINOBLASTOMA-BINDING PROTEIN 5"/>
    <property type="match status" value="1"/>
</dbReference>
<dbReference type="PROSITE" id="PS50294">
    <property type="entry name" value="WD_REPEATS_REGION"/>
    <property type="match status" value="1"/>
</dbReference>
<organism evidence="6 7">
    <name type="scientific">Schizosaccharomyces octosporus (strain yFS286)</name>
    <name type="common">Fission yeast</name>
    <name type="synonym">Octosporomyces octosporus</name>
    <dbReference type="NCBI Taxonomy" id="483514"/>
    <lineage>
        <taxon>Eukaryota</taxon>
        <taxon>Fungi</taxon>
        <taxon>Dikarya</taxon>
        <taxon>Ascomycota</taxon>
        <taxon>Taphrinomycotina</taxon>
        <taxon>Schizosaccharomycetes</taxon>
        <taxon>Schizosaccharomycetales</taxon>
        <taxon>Schizosaccharomycetaceae</taxon>
        <taxon>Schizosaccharomyces</taxon>
    </lineage>
</organism>
<dbReference type="OrthoDB" id="196858at2759"/>
<dbReference type="InterPro" id="IPR015943">
    <property type="entry name" value="WD40/YVTN_repeat-like_dom_sf"/>
</dbReference>
<evidence type="ECO:0000313" key="6">
    <source>
        <dbReference type="EMBL" id="EPX73043.1"/>
    </source>
</evidence>
<evidence type="ECO:0000256" key="2">
    <source>
        <dbReference type="ARBA" id="ARBA00022574"/>
    </source>
</evidence>
<keyword evidence="3" id="KW-0677">Repeat</keyword>
<keyword evidence="7" id="KW-1185">Reference proteome</keyword>
<dbReference type="PANTHER" id="PTHR44040">
    <property type="entry name" value="RETINOBLASTOMA-BINDING PROTEIN 5"/>
    <property type="match status" value="1"/>
</dbReference>
<evidence type="ECO:0000256" key="3">
    <source>
        <dbReference type="ARBA" id="ARBA00022737"/>
    </source>
</evidence>
<dbReference type="EMBL" id="KE503207">
    <property type="protein sequence ID" value="EPX73043.1"/>
    <property type="molecule type" value="Genomic_DNA"/>
</dbReference>
<evidence type="ECO:0000256" key="4">
    <source>
        <dbReference type="ARBA" id="ARBA00023242"/>
    </source>
</evidence>
<dbReference type="AlphaFoldDB" id="S9Q001"/>
<dbReference type="Proteomes" id="UP000016088">
    <property type="component" value="Unassembled WGS sequence"/>
</dbReference>
<dbReference type="OMA" id="DYEDDIM"/>
<dbReference type="HOGENOM" id="CLU_032142_0_0_1"/>
<dbReference type="VEuPathDB" id="FungiDB:SOCG_00800"/>
<dbReference type="SUPFAM" id="SSF50978">
    <property type="entry name" value="WD40 repeat-like"/>
    <property type="match status" value="1"/>
</dbReference>
<accession>S9Q001</accession>
<evidence type="ECO:0000313" key="7">
    <source>
        <dbReference type="Proteomes" id="UP000016088"/>
    </source>
</evidence>
<dbReference type="Gene3D" id="2.130.10.10">
    <property type="entry name" value="YVTN repeat-like/Quinoprotein amine dehydrogenase"/>
    <property type="match status" value="1"/>
</dbReference>
<dbReference type="GeneID" id="25029784"/>